<accession>X1R3N3</accession>
<dbReference type="AlphaFoldDB" id="X1R3N3"/>
<evidence type="ECO:0000313" key="1">
    <source>
        <dbReference type="EMBL" id="GAI57725.1"/>
    </source>
</evidence>
<gene>
    <name evidence="1" type="ORF">S06H3_53632</name>
</gene>
<proteinExistence type="predicted"/>
<comment type="caution">
    <text evidence="1">The sequence shown here is derived from an EMBL/GenBank/DDBJ whole genome shotgun (WGS) entry which is preliminary data.</text>
</comment>
<protein>
    <submittedName>
        <fullName evidence="1">Uncharacterized protein</fullName>
    </submittedName>
</protein>
<reference evidence="1" key="1">
    <citation type="journal article" date="2014" name="Front. Microbiol.">
        <title>High frequency of phylogenetically diverse reductive dehalogenase-homologous genes in deep subseafloor sedimentary metagenomes.</title>
        <authorList>
            <person name="Kawai M."/>
            <person name="Futagami T."/>
            <person name="Toyoda A."/>
            <person name="Takaki Y."/>
            <person name="Nishi S."/>
            <person name="Hori S."/>
            <person name="Arai W."/>
            <person name="Tsubouchi T."/>
            <person name="Morono Y."/>
            <person name="Uchiyama I."/>
            <person name="Ito T."/>
            <person name="Fujiyama A."/>
            <person name="Inagaki F."/>
            <person name="Takami H."/>
        </authorList>
    </citation>
    <scope>NUCLEOTIDE SEQUENCE</scope>
    <source>
        <strain evidence="1">Expedition CK06-06</strain>
    </source>
</reference>
<sequence>MLTQRIVWHYQGESTLKIAKGAQDASYALLVEQVLSGHQSL</sequence>
<dbReference type="EMBL" id="BARV01034212">
    <property type="protein sequence ID" value="GAI57725.1"/>
    <property type="molecule type" value="Genomic_DNA"/>
</dbReference>
<organism evidence="1">
    <name type="scientific">marine sediment metagenome</name>
    <dbReference type="NCBI Taxonomy" id="412755"/>
    <lineage>
        <taxon>unclassified sequences</taxon>
        <taxon>metagenomes</taxon>
        <taxon>ecological metagenomes</taxon>
    </lineage>
</organism>
<name>X1R3N3_9ZZZZ</name>